<dbReference type="AlphaFoldDB" id="A0A1H3GBW7"/>
<evidence type="ECO:0000313" key="1">
    <source>
        <dbReference type="EMBL" id="SDY00813.1"/>
    </source>
</evidence>
<proteinExistence type="predicted"/>
<name>A0A1H3GBW7_9ACTN</name>
<reference evidence="2" key="1">
    <citation type="submission" date="2016-10" db="EMBL/GenBank/DDBJ databases">
        <authorList>
            <person name="Varghese N."/>
            <person name="Submissions S."/>
        </authorList>
    </citation>
    <scope>NUCLEOTIDE SEQUENCE [LARGE SCALE GENOMIC DNA]</scope>
    <source>
        <strain evidence="2">DSM 45245</strain>
    </source>
</reference>
<dbReference type="RefSeq" id="WP_091550523.1">
    <property type="nucleotide sequence ID" value="NZ_FNPH01000001.1"/>
</dbReference>
<dbReference type="EMBL" id="FNPH01000001">
    <property type="protein sequence ID" value="SDY00813.1"/>
    <property type="molecule type" value="Genomic_DNA"/>
</dbReference>
<accession>A0A1H3GBW7</accession>
<keyword evidence="2" id="KW-1185">Reference proteome</keyword>
<gene>
    <name evidence="1" type="ORF">SAMN05444365_101357</name>
</gene>
<organism evidence="1 2">
    <name type="scientific">Micromonospora pattaloongensis</name>
    <dbReference type="NCBI Taxonomy" id="405436"/>
    <lineage>
        <taxon>Bacteria</taxon>
        <taxon>Bacillati</taxon>
        <taxon>Actinomycetota</taxon>
        <taxon>Actinomycetes</taxon>
        <taxon>Micromonosporales</taxon>
        <taxon>Micromonosporaceae</taxon>
        <taxon>Micromonospora</taxon>
    </lineage>
</organism>
<protein>
    <submittedName>
        <fullName evidence="1">Uncharacterized protein</fullName>
    </submittedName>
</protein>
<sequence length="74" mass="7674">MPPTVQVTVTLTPGLDGWVETERDAPPILAIEAGGTELCLVLASDHVTAHDADAARRLAELIAAFAARVAARVA</sequence>
<dbReference type="Proteomes" id="UP000242415">
    <property type="component" value="Unassembled WGS sequence"/>
</dbReference>
<evidence type="ECO:0000313" key="2">
    <source>
        <dbReference type="Proteomes" id="UP000242415"/>
    </source>
</evidence>
<dbReference type="STRING" id="405436.SAMN05444365_101357"/>